<dbReference type="InterPro" id="IPR009078">
    <property type="entry name" value="Ferritin-like_SF"/>
</dbReference>
<evidence type="ECO:0000256" key="2">
    <source>
        <dbReference type="RuleBase" id="RU003875"/>
    </source>
</evidence>
<evidence type="ECO:0000313" key="4">
    <source>
        <dbReference type="EMBL" id="MBP2191382.1"/>
    </source>
</evidence>
<dbReference type="PRINTS" id="PR01346">
    <property type="entry name" value="HELNAPAPROT"/>
</dbReference>
<sequence>MTATLPKSAISGTLGKAETKVVGVVLQEALTNLIDLSLTSKQAHWNIVGPNFRSVHLQLDELVADAREFSDSVAERAAALGISPDGRPATVAADAADFPTGYLADSEVVELIVSRLDAGIRQLRKHIQATETADPVTQDLLIGIAAKLEEHHWMFQTQTARR</sequence>
<dbReference type="InterPro" id="IPR012347">
    <property type="entry name" value="Ferritin-like"/>
</dbReference>
<dbReference type="PANTHER" id="PTHR42932:SF2">
    <property type="entry name" value="DNA PROTECTION DURING STARVATION PROTEIN 1"/>
    <property type="match status" value="1"/>
</dbReference>
<protein>
    <submittedName>
        <fullName evidence="4">Starvation-inducible DNA-binding protein</fullName>
    </submittedName>
</protein>
<dbReference type="CDD" id="cd01043">
    <property type="entry name" value="DPS"/>
    <property type="match status" value="1"/>
</dbReference>
<dbReference type="Gene3D" id="1.20.1260.10">
    <property type="match status" value="1"/>
</dbReference>
<accession>A0ABS4QI58</accession>
<reference evidence="4 5" key="1">
    <citation type="submission" date="2021-03" db="EMBL/GenBank/DDBJ databases">
        <title>Sequencing the genomes of 1000 actinobacteria strains.</title>
        <authorList>
            <person name="Klenk H.-P."/>
        </authorList>
    </citation>
    <scope>NUCLEOTIDE SEQUENCE [LARGE SCALE GENOMIC DNA]</scope>
    <source>
        <strain evidence="4 5">DSM 45516</strain>
    </source>
</reference>
<dbReference type="GO" id="GO:0003677">
    <property type="term" value="F:DNA binding"/>
    <property type="evidence" value="ECO:0007669"/>
    <property type="project" value="UniProtKB-KW"/>
</dbReference>
<keyword evidence="5" id="KW-1185">Reference proteome</keyword>
<dbReference type="RefSeq" id="WP_307869703.1">
    <property type="nucleotide sequence ID" value="NZ_JAGGMR010000001.1"/>
</dbReference>
<evidence type="ECO:0000259" key="3">
    <source>
        <dbReference type="Pfam" id="PF00210"/>
    </source>
</evidence>
<dbReference type="Proteomes" id="UP001519325">
    <property type="component" value="Unassembled WGS sequence"/>
</dbReference>
<dbReference type="Pfam" id="PF00210">
    <property type="entry name" value="Ferritin"/>
    <property type="match status" value="1"/>
</dbReference>
<dbReference type="EMBL" id="JAGGMR010000001">
    <property type="protein sequence ID" value="MBP2191382.1"/>
    <property type="molecule type" value="Genomic_DNA"/>
</dbReference>
<evidence type="ECO:0000256" key="1">
    <source>
        <dbReference type="ARBA" id="ARBA00009497"/>
    </source>
</evidence>
<dbReference type="PROSITE" id="PS00818">
    <property type="entry name" value="DPS_1"/>
    <property type="match status" value="1"/>
</dbReference>
<dbReference type="PANTHER" id="PTHR42932">
    <property type="entry name" value="GENERAL STRESS PROTEIN 20U"/>
    <property type="match status" value="1"/>
</dbReference>
<name>A0ABS4QI58_9NOCA</name>
<comment type="similarity">
    <text evidence="1 2">Belongs to the Dps family.</text>
</comment>
<keyword evidence="4" id="KW-0238">DNA-binding</keyword>
<evidence type="ECO:0000313" key="5">
    <source>
        <dbReference type="Proteomes" id="UP001519325"/>
    </source>
</evidence>
<organism evidence="4 5">
    <name type="scientific">Nocardia goodfellowii</name>
    <dbReference type="NCBI Taxonomy" id="882446"/>
    <lineage>
        <taxon>Bacteria</taxon>
        <taxon>Bacillati</taxon>
        <taxon>Actinomycetota</taxon>
        <taxon>Actinomycetes</taxon>
        <taxon>Mycobacteriales</taxon>
        <taxon>Nocardiaceae</taxon>
        <taxon>Nocardia</taxon>
    </lineage>
</organism>
<dbReference type="InterPro" id="IPR023188">
    <property type="entry name" value="DPS_DNA-bd_CS"/>
</dbReference>
<dbReference type="SUPFAM" id="SSF47240">
    <property type="entry name" value="Ferritin-like"/>
    <property type="match status" value="1"/>
</dbReference>
<proteinExistence type="inferred from homology"/>
<gene>
    <name evidence="4" type="ORF">BJ987_004283</name>
</gene>
<dbReference type="InterPro" id="IPR002177">
    <property type="entry name" value="DPS_DNA-bd"/>
</dbReference>
<dbReference type="PIRSF" id="PIRSF005900">
    <property type="entry name" value="Dps"/>
    <property type="match status" value="1"/>
</dbReference>
<dbReference type="InterPro" id="IPR008331">
    <property type="entry name" value="Ferritin_DPS_dom"/>
</dbReference>
<feature type="domain" description="Ferritin/DPS" evidence="3">
    <location>
        <begin position="26"/>
        <end position="159"/>
    </location>
</feature>
<comment type="caution">
    <text evidence="4">The sequence shown here is derived from an EMBL/GenBank/DDBJ whole genome shotgun (WGS) entry which is preliminary data.</text>
</comment>